<dbReference type="Pfam" id="PF04430">
    <property type="entry name" value="DUF498"/>
    <property type="match status" value="1"/>
</dbReference>
<keyword evidence="2" id="KW-1185">Reference proteome</keyword>
<proteinExistence type="predicted"/>
<protein>
    <recommendedName>
        <fullName evidence="3">NADH dehydrogenase [ubiquinone] 1 alpha subcomplex assembly factor 3</fullName>
    </recommendedName>
</protein>
<dbReference type="PANTHER" id="PTHR21192:SF2">
    <property type="entry name" value="NADH DEHYDROGENASE [UBIQUINONE] 1 ALPHA SUBCOMPLEX ASSEMBLY FACTOR 3"/>
    <property type="match status" value="1"/>
</dbReference>
<name>A0A9P6NML9_9BASI</name>
<dbReference type="OrthoDB" id="2499422at2759"/>
<comment type="caution">
    <text evidence="1">The sequence shown here is derived from an EMBL/GenBank/DDBJ whole genome shotgun (WGS) entry which is preliminary data.</text>
</comment>
<dbReference type="SUPFAM" id="SSF64076">
    <property type="entry name" value="MTH938-like"/>
    <property type="match status" value="1"/>
</dbReference>
<dbReference type="Proteomes" id="UP000886653">
    <property type="component" value="Unassembled WGS sequence"/>
</dbReference>
<dbReference type="GO" id="GO:0032981">
    <property type="term" value="P:mitochondrial respiratory chain complex I assembly"/>
    <property type="evidence" value="ECO:0007669"/>
    <property type="project" value="TreeGrafter"/>
</dbReference>
<dbReference type="InterPro" id="IPR036748">
    <property type="entry name" value="MTH938-like_sf"/>
</dbReference>
<sequence>MAFLPMTILARSLRVDLQKTLTHPFQVHPSRPLTTAALTEPVLINSITPTHLKLSNEVHLVPQQDLLIPSPSCPPLLWKSTGISLDSLQLFQIIHPRPDLLIIGTGSRLTPLDPNIRTWVHSLGIQLSVLDSRNAASTYNLLVDEGRSVAVALQAVK</sequence>
<organism evidence="1 2">
    <name type="scientific">Cronartium quercuum f. sp. fusiforme G11</name>
    <dbReference type="NCBI Taxonomy" id="708437"/>
    <lineage>
        <taxon>Eukaryota</taxon>
        <taxon>Fungi</taxon>
        <taxon>Dikarya</taxon>
        <taxon>Basidiomycota</taxon>
        <taxon>Pucciniomycotina</taxon>
        <taxon>Pucciniomycetes</taxon>
        <taxon>Pucciniales</taxon>
        <taxon>Coleosporiaceae</taxon>
        <taxon>Cronartium</taxon>
    </lineage>
</organism>
<evidence type="ECO:0000313" key="2">
    <source>
        <dbReference type="Proteomes" id="UP000886653"/>
    </source>
</evidence>
<accession>A0A9P6NML9</accession>
<dbReference type="Gene3D" id="3.40.1230.10">
    <property type="entry name" value="MTH938-like"/>
    <property type="match status" value="1"/>
</dbReference>
<dbReference type="AlphaFoldDB" id="A0A9P6NML9"/>
<evidence type="ECO:0000313" key="1">
    <source>
        <dbReference type="EMBL" id="KAG0149925.1"/>
    </source>
</evidence>
<evidence type="ECO:0008006" key="3">
    <source>
        <dbReference type="Google" id="ProtNLM"/>
    </source>
</evidence>
<dbReference type="GO" id="GO:0005743">
    <property type="term" value="C:mitochondrial inner membrane"/>
    <property type="evidence" value="ECO:0007669"/>
    <property type="project" value="TreeGrafter"/>
</dbReference>
<gene>
    <name evidence="1" type="ORF">CROQUDRAFT_652889</name>
</gene>
<reference evidence="1" key="1">
    <citation type="submission" date="2013-11" db="EMBL/GenBank/DDBJ databases">
        <title>Genome sequence of the fusiform rust pathogen reveals effectors for host alternation and coevolution with pine.</title>
        <authorList>
            <consortium name="DOE Joint Genome Institute"/>
            <person name="Smith K."/>
            <person name="Pendleton A."/>
            <person name="Kubisiak T."/>
            <person name="Anderson C."/>
            <person name="Salamov A."/>
            <person name="Aerts A."/>
            <person name="Riley R."/>
            <person name="Clum A."/>
            <person name="Lindquist E."/>
            <person name="Ence D."/>
            <person name="Campbell M."/>
            <person name="Kronenberg Z."/>
            <person name="Feau N."/>
            <person name="Dhillon B."/>
            <person name="Hamelin R."/>
            <person name="Burleigh J."/>
            <person name="Smith J."/>
            <person name="Yandell M."/>
            <person name="Nelson C."/>
            <person name="Grigoriev I."/>
            <person name="Davis J."/>
        </authorList>
    </citation>
    <scope>NUCLEOTIDE SEQUENCE</scope>
    <source>
        <strain evidence="1">G11</strain>
    </source>
</reference>
<dbReference type="PANTHER" id="PTHR21192">
    <property type="entry name" value="NUCLEAR PROTEIN E3-3"/>
    <property type="match status" value="1"/>
</dbReference>
<dbReference type="InterPro" id="IPR007523">
    <property type="entry name" value="NDUFAF3/AAMDC"/>
</dbReference>
<dbReference type="EMBL" id="MU167223">
    <property type="protein sequence ID" value="KAG0149925.1"/>
    <property type="molecule type" value="Genomic_DNA"/>
</dbReference>